<name>A0AAE3EZZ4_9FLAO</name>
<reference evidence="2" key="1">
    <citation type="submission" date="2023-02" db="EMBL/GenBank/DDBJ databases">
        <title>Genome of Flavobacteriaceae gen. nov. sp. strain F89.</title>
        <authorList>
            <person name="Wang Y."/>
        </authorList>
    </citation>
    <scope>NUCLEOTIDE SEQUENCE</scope>
    <source>
        <strain evidence="2">F89</strain>
    </source>
</reference>
<feature type="non-terminal residue" evidence="2">
    <location>
        <position position="259"/>
    </location>
</feature>
<keyword evidence="1" id="KW-0472">Membrane</keyword>
<dbReference type="Proteomes" id="UP001200642">
    <property type="component" value="Unassembled WGS sequence"/>
</dbReference>
<protein>
    <submittedName>
        <fullName evidence="2">Uncharacterized protein</fullName>
    </submittedName>
</protein>
<gene>
    <name evidence="2" type="ORF">K8352_19110</name>
</gene>
<organism evidence="2 3">
    <name type="scientific">Cerina litoralis</name>
    <dbReference type="NCBI Taxonomy" id="2874477"/>
    <lineage>
        <taxon>Bacteria</taxon>
        <taxon>Pseudomonadati</taxon>
        <taxon>Bacteroidota</taxon>
        <taxon>Flavobacteriia</taxon>
        <taxon>Flavobacteriales</taxon>
        <taxon>Flavobacteriaceae</taxon>
        <taxon>Cerina</taxon>
    </lineage>
</organism>
<evidence type="ECO:0000313" key="3">
    <source>
        <dbReference type="Proteomes" id="UP001200642"/>
    </source>
</evidence>
<evidence type="ECO:0000313" key="2">
    <source>
        <dbReference type="EMBL" id="MCG2462881.1"/>
    </source>
</evidence>
<accession>A0AAE3EZZ4</accession>
<dbReference type="EMBL" id="JAIRBC010000053">
    <property type="protein sequence ID" value="MCG2462881.1"/>
    <property type="molecule type" value="Genomic_DNA"/>
</dbReference>
<keyword evidence="1" id="KW-1133">Transmembrane helix</keyword>
<proteinExistence type="predicted"/>
<dbReference type="AlphaFoldDB" id="A0AAE3EZZ4"/>
<comment type="caution">
    <text evidence="2">The sequence shown here is derived from an EMBL/GenBank/DDBJ whole genome shotgun (WGS) entry which is preliminary data.</text>
</comment>
<keyword evidence="3" id="KW-1185">Reference proteome</keyword>
<keyword evidence="1" id="KW-0812">Transmembrane</keyword>
<dbReference type="RefSeq" id="WP_317904013.1">
    <property type="nucleotide sequence ID" value="NZ_JAIRBC010000053.1"/>
</dbReference>
<feature type="transmembrane region" description="Helical" evidence="1">
    <location>
        <begin position="12"/>
        <end position="29"/>
    </location>
</feature>
<evidence type="ECO:0000256" key="1">
    <source>
        <dbReference type="SAM" id="Phobius"/>
    </source>
</evidence>
<sequence length="259" mass="27275">MITKKENSFQYLLPHYLIISLLLVVGILPNDLLGQSTNDYRSNGSGSWTNISSWQVFNGSTWVSASSYPGQNPGTKAVSIGNGNSITLSSNISNNFDSLTIGDGTGATDGLLISSNSFLNTMLVTIANGGSMKWTSNNTDLTLPSAVNFIIESGGVLDKSAPCNATKTLTIGASKYASCNGGGSGSPQSFQNVIDNGGVYTYDYYEGAIDVTGFINSCSPDAAYDTRGATPDKNAGSNWNNSGPKYNRWFKFTAPATGQ</sequence>